<dbReference type="Gene3D" id="3.10.20.30">
    <property type="match status" value="1"/>
</dbReference>
<dbReference type="SUPFAM" id="SSF52343">
    <property type="entry name" value="Ferredoxin reductase-like, C-terminal NADP-linked domain"/>
    <property type="match status" value="1"/>
</dbReference>
<dbReference type="Pfam" id="PF00111">
    <property type="entry name" value="Fer2"/>
    <property type="match status" value="1"/>
</dbReference>
<dbReference type="InterPro" id="IPR012675">
    <property type="entry name" value="Beta-grasp_dom_sf"/>
</dbReference>
<keyword evidence="2" id="KW-0285">Flavoprotein</keyword>
<evidence type="ECO:0000256" key="6">
    <source>
        <dbReference type="ARBA" id="ARBA00023004"/>
    </source>
</evidence>
<evidence type="ECO:0000256" key="5">
    <source>
        <dbReference type="ARBA" id="ARBA00023002"/>
    </source>
</evidence>
<dbReference type="PRINTS" id="PR00409">
    <property type="entry name" value="PHDIOXRDTASE"/>
</dbReference>
<dbReference type="PROSITE" id="PS00197">
    <property type="entry name" value="2FE2S_FER_1"/>
    <property type="match status" value="1"/>
</dbReference>
<evidence type="ECO:0000256" key="2">
    <source>
        <dbReference type="ARBA" id="ARBA00022630"/>
    </source>
</evidence>
<keyword evidence="4" id="KW-0479">Metal-binding</keyword>
<evidence type="ECO:0000313" key="10">
    <source>
        <dbReference type="EMBL" id="GHF19069.1"/>
    </source>
</evidence>
<dbReference type="CDD" id="cd00207">
    <property type="entry name" value="fer2"/>
    <property type="match status" value="1"/>
</dbReference>
<dbReference type="EMBL" id="BNAU01000008">
    <property type="protein sequence ID" value="GHF19069.1"/>
    <property type="molecule type" value="Genomic_DNA"/>
</dbReference>
<gene>
    <name evidence="10" type="ORF">GCM10017786_61040</name>
</gene>
<keyword evidence="11" id="KW-1185">Reference proteome</keyword>
<comment type="caution">
    <text evidence="10">The sequence shown here is derived from an EMBL/GenBank/DDBJ whole genome shotgun (WGS) entry which is preliminary data.</text>
</comment>
<evidence type="ECO:0000259" key="9">
    <source>
        <dbReference type="PROSITE" id="PS51384"/>
    </source>
</evidence>
<accession>A0ABQ3JHV7</accession>
<evidence type="ECO:0000256" key="1">
    <source>
        <dbReference type="ARBA" id="ARBA00001974"/>
    </source>
</evidence>
<dbReference type="Gene3D" id="3.40.50.80">
    <property type="entry name" value="Nucleotide-binding domain of ferredoxin-NADP reductase (FNR) module"/>
    <property type="match status" value="1"/>
</dbReference>
<comment type="cofactor">
    <cofactor evidence="1">
        <name>FAD</name>
        <dbReference type="ChEBI" id="CHEBI:57692"/>
    </cofactor>
</comment>
<dbReference type="SUPFAM" id="SSF63380">
    <property type="entry name" value="Riboflavin synthase domain-like"/>
    <property type="match status" value="1"/>
</dbReference>
<reference evidence="11" key="1">
    <citation type="journal article" date="2019" name="Int. J. Syst. Evol. Microbiol.">
        <title>The Global Catalogue of Microorganisms (GCM) 10K type strain sequencing project: providing services to taxonomists for standard genome sequencing and annotation.</title>
        <authorList>
            <consortium name="The Broad Institute Genomics Platform"/>
            <consortium name="The Broad Institute Genome Sequencing Center for Infectious Disease"/>
            <person name="Wu L."/>
            <person name="Ma J."/>
        </authorList>
    </citation>
    <scope>NUCLEOTIDE SEQUENCE [LARGE SCALE GENOMIC DNA]</scope>
    <source>
        <strain evidence="11">CGMCC 4.7677</strain>
    </source>
</reference>
<dbReference type="CDD" id="cd06185">
    <property type="entry name" value="PDR_like"/>
    <property type="match status" value="1"/>
</dbReference>
<protein>
    <submittedName>
        <fullName evidence="10">Ferredoxin</fullName>
    </submittedName>
</protein>
<evidence type="ECO:0000259" key="8">
    <source>
        <dbReference type="PROSITE" id="PS51085"/>
    </source>
</evidence>
<dbReference type="InterPro" id="IPR050415">
    <property type="entry name" value="MRET"/>
</dbReference>
<dbReference type="RefSeq" id="WP_229874804.1">
    <property type="nucleotide sequence ID" value="NZ_BNAU01000008.1"/>
</dbReference>
<dbReference type="InterPro" id="IPR017927">
    <property type="entry name" value="FAD-bd_FR_type"/>
</dbReference>
<organism evidence="10 11">
    <name type="scientific">Amycolatopsis deserti</name>
    <dbReference type="NCBI Taxonomy" id="185696"/>
    <lineage>
        <taxon>Bacteria</taxon>
        <taxon>Bacillati</taxon>
        <taxon>Actinomycetota</taxon>
        <taxon>Actinomycetes</taxon>
        <taxon>Pseudonocardiales</taxon>
        <taxon>Pseudonocardiaceae</taxon>
        <taxon>Amycolatopsis</taxon>
    </lineage>
</organism>
<dbReference type="InterPro" id="IPR036010">
    <property type="entry name" value="2Fe-2S_ferredoxin-like_sf"/>
</dbReference>
<dbReference type="InterPro" id="IPR039261">
    <property type="entry name" value="FNR_nucleotide-bd"/>
</dbReference>
<feature type="domain" description="FAD-binding FR-type" evidence="9">
    <location>
        <begin position="1"/>
        <end position="102"/>
    </location>
</feature>
<evidence type="ECO:0000256" key="4">
    <source>
        <dbReference type="ARBA" id="ARBA00022723"/>
    </source>
</evidence>
<evidence type="ECO:0000256" key="3">
    <source>
        <dbReference type="ARBA" id="ARBA00022714"/>
    </source>
</evidence>
<evidence type="ECO:0000313" key="11">
    <source>
        <dbReference type="Proteomes" id="UP000605897"/>
    </source>
</evidence>
<dbReference type="PROSITE" id="PS51085">
    <property type="entry name" value="2FE2S_FER_2"/>
    <property type="match status" value="1"/>
</dbReference>
<dbReference type="PROSITE" id="PS51384">
    <property type="entry name" value="FAD_FR"/>
    <property type="match status" value="1"/>
</dbReference>
<name>A0ABQ3JHV7_9PSEU</name>
<dbReference type="PANTHER" id="PTHR47354:SF1">
    <property type="entry name" value="CARNITINE MONOOXYGENASE REDUCTASE SUBUNIT"/>
    <property type="match status" value="1"/>
</dbReference>
<dbReference type="Proteomes" id="UP000605897">
    <property type="component" value="Unassembled WGS sequence"/>
</dbReference>
<evidence type="ECO:0000256" key="7">
    <source>
        <dbReference type="ARBA" id="ARBA00023014"/>
    </source>
</evidence>
<keyword evidence="3" id="KW-0001">2Fe-2S</keyword>
<dbReference type="InterPro" id="IPR001041">
    <property type="entry name" value="2Fe-2S_ferredoxin-type"/>
</dbReference>
<keyword evidence="6" id="KW-0408">Iron</keyword>
<dbReference type="InterPro" id="IPR017938">
    <property type="entry name" value="Riboflavin_synthase-like_b-brl"/>
</dbReference>
<keyword evidence="7" id="KW-0411">Iron-sulfur</keyword>
<keyword evidence="5" id="KW-0560">Oxidoreductase</keyword>
<dbReference type="InterPro" id="IPR006058">
    <property type="entry name" value="2Fe2S_fd_BS"/>
</dbReference>
<sequence>MTTELVVAAETWEADGVIALVLRHPEGADLPPWTAGAHLDLHLPSGRVRQYSLCGHPGNRTEYRIAVLREADGRGGSAEIHDLPLVGRRVTIRGPRNQFELVPSPRYLFIAGGIGVTPILSMISVLSGDVDWRLHYGGRSRKSMAFVDEIEAIGGPRVQIVPEDERGLLDVGSIVASADPSTVIYCCGPQGLIAAVEEARDRLRPELPLRIERFAASSMAVERRRRQEADEVSFVVELRRSRTTLDVPPGRSVLDAIRDVLPGVPSSCEEGYCGSCEVAVVDGVPDHRDEILTEDERRSGRTMFPCVSRALSDRLVLDL</sequence>
<dbReference type="SUPFAM" id="SSF54292">
    <property type="entry name" value="2Fe-2S ferredoxin-like"/>
    <property type="match status" value="1"/>
</dbReference>
<proteinExistence type="predicted"/>
<dbReference type="Gene3D" id="2.40.30.10">
    <property type="entry name" value="Translation factors"/>
    <property type="match status" value="1"/>
</dbReference>
<feature type="domain" description="2Fe-2S ferredoxin-type" evidence="8">
    <location>
        <begin position="230"/>
        <end position="319"/>
    </location>
</feature>
<dbReference type="PANTHER" id="PTHR47354">
    <property type="entry name" value="NADH OXIDOREDUCTASE HCR"/>
    <property type="match status" value="1"/>
</dbReference>